<dbReference type="Proteomes" id="UP000664203">
    <property type="component" value="Unassembled WGS sequence"/>
</dbReference>
<protein>
    <submittedName>
        <fullName evidence="1">Uncharacterized protein</fullName>
    </submittedName>
</protein>
<evidence type="ECO:0000313" key="1">
    <source>
        <dbReference type="EMBL" id="CAF9914151.1"/>
    </source>
</evidence>
<comment type="caution">
    <text evidence="1">The sequence shown here is derived from an EMBL/GenBank/DDBJ whole genome shotgun (WGS) entry which is preliminary data.</text>
</comment>
<feature type="non-terminal residue" evidence="1">
    <location>
        <position position="1"/>
    </location>
</feature>
<sequence>LSKNKNWFVTRGLDKTLEHTFRCAELRILAFHMNHSWLSDSEWDFRGDTMDIRVGPDGSGLAAGTEMGHTYGDVCKEYEDCKKVPGQL</sequence>
<keyword evidence="2" id="KW-1185">Reference proteome</keyword>
<evidence type="ECO:0000313" key="2">
    <source>
        <dbReference type="Proteomes" id="UP000664203"/>
    </source>
</evidence>
<dbReference type="OrthoDB" id="10522420at2759"/>
<gene>
    <name evidence="1" type="ORF">ALECFALPRED_009416</name>
</gene>
<dbReference type="EMBL" id="CAJPDR010000070">
    <property type="protein sequence ID" value="CAF9914151.1"/>
    <property type="molecule type" value="Genomic_DNA"/>
</dbReference>
<name>A0A8H3F4G0_9LECA</name>
<accession>A0A8H3F4G0</accession>
<reference evidence="1" key="1">
    <citation type="submission" date="2021-03" db="EMBL/GenBank/DDBJ databases">
        <authorList>
            <person name="Tagirdzhanova G."/>
        </authorList>
    </citation>
    <scope>NUCLEOTIDE SEQUENCE</scope>
</reference>
<proteinExistence type="predicted"/>
<organism evidence="1 2">
    <name type="scientific">Alectoria fallacina</name>
    <dbReference type="NCBI Taxonomy" id="1903189"/>
    <lineage>
        <taxon>Eukaryota</taxon>
        <taxon>Fungi</taxon>
        <taxon>Dikarya</taxon>
        <taxon>Ascomycota</taxon>
        <taxon>Pezizomycotina</taxon>
        <taxon>Lecanoromycetes</taxon>
        <taxon>OSLEUM clade</taxon>
        <taxon>Lecanoromycetidae</taxon>
        <taxon>Lecanorales</taxon>
        <taxon>Lecanorineae</taxon>
        <taxon>Parmeliaceae</taxon>
        <taxon>Alectoria</taxon>
    </lineage>
</organism>
<dbReference type="AlphaFoldDB" id="A0A8H3F4G0"/>